<dbReference type="EMBL" id="JAUTDP010000016">
    <property type="protein sequence ID" value="KAK3388369.1"/>
    <property type="molecule type" value="Genomic_DNA"/>
</dbReference>
<dbReference type="Proteomes" id="UP001281003">
    <property type="component" value="Unassembled WGS sequence"/>
</dbReference>
<feature type="region of interest" description="Disordered" evidence="1">
    <location>
        <begin position="93"/>
        <end position="162"/>
    </location>
</feature>
<keyword evidence="2" id="KW-0472">Membrane</keyword>
<sequence>MPTISLPAGSSTQLEPRPAHQQHLRSFAVHAYLGIAVTLVIITIWYFKPRRRSSAPNSPTYRIQSDNTEVKVSLGVDRLVKPVLTERFYPTVSNPHSVLPRHSPVADFSRPISRAHPKGRRDSRYQQEMDQDGLSHTSDGSDPTTTSSHNVSRQAKSTSSSKNEAYLWLQSFEPVSMTERSSLDQLRQTTPLPNAVSPIDGRRSLSSRSEENRTGKGHPQTQQPHMSQARRQYLSSDGSQTRGDGLHGMPFEERKLRFTKPPPPPPLTPPTLDKVAANFHDSRRIDGTSPPQNLSRILLDQPNLDYIGHPSSVATPDSSPSNATTIPRRTSYTKIVPVGIPTPSSSSSSSSATTVTSLSGFRPSSHRQSSPSFPSPPQVPDGYQFVGGHMGHRSSDRGQDPEGIEVHGKILTVTDENSDGWRRPCTAGIQAQDCVHTSNAQWGKSLPDLPAPPIGWRGVGTAYWCL</sequence>
<feature type="region of interest" description="Disordered" evidence="1">
    <location>
        <begin position="255"/>
        <end position="274"/>
    </location>
</feature>
<feature type="compositionally biased region" description="Basic and acidic residues" evidence="1">
    <location>
        <begin position="200"/>
        <end position="214"/>
    </location>
</feature>
<feature type="compositionally biased region" description="Pro residues" evidence="1">
    <location>
        <begin position="260"/>
        <end position="269"/>
    </location>
</feature>
<feature type="compositionally biased region" description="Polar residues" evidence="1">
    <location>
        <begin position="312"/>
        <end position="333"/>
    </location>
</feature>
<proteinExistence type="predicted"/>
<feature type="compositionally biased region" description="Polar residues" evidence="1">
    <location>
        <begin position="219"/>
        <end position="242"/>
    </location>
</feature>
<feature type="compositionally biased region" description="Polar residues" evidence="1">
    <location>
        <begin position="180"/>
        <end position="192"/>
    </location>
</feature>
<accession>A0AAE0NVE7</accession>
<feature type="compositionally biased region" description="Basic and acidic residues" evidence="1">
    <location>
        <begin position="393"/>
        <end position="402"/>
    </location>
</feature>
<keyword evidence="2" id="KW-1133">Transmembrane helix</keyword>
<feature type="compositionally biased region" description="Polar residues" evidence="1">
    <location>
        <begin position="150"/>
        <end position="162"/>
    </location>
</feature>
<keyword evidence="2" id="KW-0812">Transmembrane</keyword>
<keyword evidence="4" id="KW-1185">Reference proteome</keyword>
<dbReference type="AlphaFoldDB" id="A0AAE0NVE7"/>
<reference evidence="3" key="2">
    <citation type="submission" date="2023-07" db="EMBL/GenBank/DDBJ databases">
        <authorList>
            <consortium name="Lawrence Berkeley National Laboratory"/>
            <person name="Haridas S."/>
            <person name="Hensen N."/>
            <person name="Bonometti L."/>
            <person name="Westerberg I."/>
            <person name="Brannstrom I.O."/>
            <person name="Guillou S."/>
            <person name="Cros-Aarteil S."/>
            <person name="Calhoun S."/>
            <person name="Kuo A."/>
            <person name="Mondo S."/>
            <person name="Pangilinan J."/>
            <person name="Riley R."/>
            <person name="LaButti K."/>
            <person name="Andreopoulos B."/>
            <person name="Lipzen A."/>
            <person name="Chen C."/>
            <person name="Yanf M."/>
            <person name="Daum C."/>
            <person name="Ng V."/>
            <person name="Clum A."/>
            <person name="Steindorff A."/>
            <person name="Ohm R."/>
            <person name="Martin F."/>
            <person name="Silar P."/>
            <person name="Natvig D."/>
            <person name="Lalanne C."/>
            <person name="Gautier V."/>
            <person name="Ament-velasquez S.L."/>
            <person name="Kruys A."/>
            <person name="Hutchinson M.I."/>
            <person name="Powell A.J."/>
            <person name="Barry K."/>
            <person name="Miller A.N."/>
            <person name="Grigoriev I.V."/>
            <person name="Debuchy R."/>
            <person name="Gladieux P."/>
            <person name="Thoren M.H."/>
            <person name="Johannesson H."/>
        </authorList>
    </citation>
    <scope>NUCLEOTIDE SEQUENCE</scope>
    <source>
        <strain evidence="3">FGSC 1904</strain>
    </source>
</reference>
<feature type="region of interest" description="Disordered" evidence="1">
    <location>
        <begin position="308"/>
        <end position="402"/>
    </location>
</feature>
<protein>
    <submittedName>
        <fullName evidence="3">Uncharacterized protein</fullName>
    </submittedName>
</protein>
<reference evidence="3" key="1">
    <citation type="journal article" date="2023" name="Mol. Phylogenet. Evol.">
        <title>Genome-scale phylogeny and comparative genomics of the fungal order Sordariales.</title>
        <authorList>
            <person name="Hensen N."/>
            <person name="Bonometti L."/>
            <person name="Westerberg I."/>
            <person name="Brannstrom I.O."/>
            <person name="Guillou S."/>
            <person name="Cros-Aarteil S."/>
            <person name="Calhoun S."/>
            <person name="Haridas S."/>
            <person name="Kuo A."/>
            <person name="Mondo S."/>
            <person name="Pangilinan J."/>
            <person name="Riley R."/>
            <person name="LaButti K."/>
            <person name="Andreopoulos B."/>
            <person name="Lipzen A."/>
            <person name="Chen C."/>
            <person name="Yan M."/>
            <person name="Daum C."/>
            <person name="Ng V."/>
            <person name="Clum A."/>
            <person name="Steindorff A."/>
            <person name="Ohm R.A."/>
            <person name="Martin F."/>
            <person name="Silar P."/>
            <person name="Natvig D.O."/>
            <person name="Lalanne C."/>
            <person name="Gautier V."/>
            <person name="Ament-Velasquez S.L."/>
            <person name="Kruys A."/>
            <person name="Hutchinson M.I."/>
            <person name="Powell A.J."/>
            <person name="Barry K."/>
            <person name="Miller A.N."/>
            <person name="Grigoriev I.V."/>
            <person name="Debuchy R."/>
            <person name="Gladieux P."/>
            <person name="Hiltunen Thoren M."/>
            <person name="Johannesson H."/>
        </authorList>
    </citation>
    <scope>NUCLEOTIDE SEQUENCE</scope>
    <source>
        <strain evidence="3">FGSC 1904</strain>
    </source>
</reference>
<comment type="caution">
    <text evidence="3">The sequence shown here is derived from an EMBL/GenBank/DDBJ whole genome shotgun (WGS) entry which is preliminary data.</text>
</comment>
<evidence type="ECO:0000313" key="3">
    <source>
        <dbReference type="EMBL" id="KAK3388369.1"/>
    </source>
</evidence>
<organism evidence="3 4">
    <name type="scientific">Sordaria brevicollis</name>
    <dbReference type="NCBI Taxonomy" id="83679"/>
    <lineage>
        <taxon>Eukaryota</taxon>
        <taxon>Fungi</taxon>
        <taxon>Dikarya</taxon>
        <taxon>Ascomycota</taxon>
        <taxon>Pezizomycotina</taxon>
        <taxon>Sordariomycetes</taxon>
        <taxon>Sordariomycetidae</taxon>
        <taxon>Sordariales</taxon>
        <taxon>Sordariaceae</taxon>
        <taxon>Sordaria</taxon>
    </lineage>
</organism>
<name>A0AAE0NVE7_SORBR</name>
<evidence type="ECO:0000256" key="2">
    <source>
        <dbReference type="SAM" id="Phobius"/>
    </source>
</evidence>
<evidence type="ECO:0000313" key="4">
    <source>
        <dbReference type="Proteomes" id="UP001281003"/>
    </source>
</evidence>
<evidence type="ECO:0000256" key="1">
    <source>
        <dbReference type="SAM" id="MobiDB-lite"/>
    </source>
</evidence>
<gene>
    <name evidence="3" type="ORF">B0T20DRAFT_104119</name>
</gene>
<feature type="transmembrane region" description="Helical" evidence="2">
    <location>
        <begin position="27"/>
        <end position="47"/>
    </location>
</feature>
<feature type="region of interest" description="Disordered" evidence="1">
    <location>
        <begin position="180"/>
        <end position="248"/>
    </location>
</feature>
<feature type="compositionally biased region" description="Low complexity" evidence="1">
    <location>
        <begin position="342"/>
        <end position="372"/>
    </location>
</feature>
<feature type="compositionally biased region" description="Low complexity" evidence="1">
    <location>
        <begin position="135"/>
        <end position="149"/>
    </location>
</feature>